<evidence type="ECO:0000313" key="3">
    <source>
        <dbReference type="EMBL" id="CTQ75874.1"/>
    </source>
</evidence>
<accession>A0A0M7AQL6</accession>
<evidence type="ECO:0000313" key="4">
    <source>
        <dbReference type="Proteomes" id="UP000053235"/>
    </source>
</evidence>
<protein>
    <recommendedName>
        <fullName evidence="2">Activator of Hsp90 ATPase homologue 1/2-like C-terminal domain-containing protein</fullName>
    </recommendedName>
</protein>
<dbReference type="Gene3D" id="3.30.530.20">
    <property type="match status" value="1"/>
</dbReference>
<dbReference type="SUPFAM" id="SSF55961">
    <property type="entry name" value="Bet v1-like"/>
    <property type="match status" value="1"/>
</dbReference>
<dbReference type="Pfam" id="PF08327">
    <property type="entry name" value="AHSA1"/>
    <property type="match status" value="1"/>
</dbReference>
<dbReference type="Proteomes" id="UP000053235">
    <property type="component" value="Unassembled WGS sequence"/>
</dbReference>
<dbReference type="EMBL" id="CXWD01000023">
    <property type="protein sequence ID" value="CTQ75874.1"/>
    <property type="molecule type" value="Genomic_DNA"/>
</dbReference>
<dbReference type="AlphaFoldDB" id="A0A0M7AQL6"/>
<dbReference type="InterPro" id="IPR013538">
    <property type="entry name" value="ASHA1/2-like_C"/>
</dbReference>
<reference evidence="4" key="1">
    <citation type="submission" date="2015-07" db="EMBL/GenBank/DDBJ databases">
        <authorList>
            <person name="Rodrigo-Torres Lidia"/>
            <person name="Arahal R.David."/>
        </authorList>
    </citation>
    <scope>NUCLEOTIDE SEQUENCE [LARGE SCALE GENOMIC DNA]</scope>
    <source>
        <strain evidence="4">CECT 5112</strain>
    </source>
</reference>
<gene>
    <name evidence="3" type="ORF">LAX5112_04392</name>
</gene>
<dbReference type="CDD" id="cd07814">
    <property type="entry name" value="SRPBCC_CalC_Aha1-like"/>
    <property type="match status" value="1"/>
</dbReference>
<proteinExistence type="inferred from homology"/>
<name>A0A0M7AQL6_9HYPH</name>
<dbReference type="InterPro" id="IPR023393">
    <property type="entry name" value="START-like_dom_sf"/>
</dbReference>
<organism evidence="3 4">
    <name type="scientific">Roseibium alexandrii</name>
    <dbReference type="NCBI Taxonomy" id="388408"/>
    <lineage>
        <taxon>Bacteria</taxon>
        <taxon>Pseudomonadati</taxon>
        <taxon>Pseudomonadota</taxon>
        <taxon>Alphaproteobacteria</taxon>
        <taxon>Hyphomicrobiales</taxon>
        <taxon>Stappiaceae</taxon>
        <taxon>Roseibium</taxon>
    </lineage>
</organism>
<dbReference type="OrthoDB" id="9805228at2"/>
<feature type="domain" description="Activator of Hsp90 ATPase homologue 1/2-like C-terminal" evidence="2">
    <location>
        <begin position="16"/>
        <end position="138"/>
    </location>
</feature>
<comment type="similarity">
    <text evidence="1">Belongs to the AHA1 family.</text>
</comment>
<keyword evidence="4" id="KW-1185">Reference proteome</keyword>
<sequence>MTNQNVIQIERGFPVAPAVLWSLWTEAQHLSAWFGPHVSLEPSAGGAFREVWTNDGRQTVTSGTIVTFDPPTTLAWTWADDDWSGATLLMLSIVAERNGARLTLIHSGWHDLAENASGSLRDAHASGWTMHLTNLERYCLTLLGK</sequence>
<evidence type="ECO:0000256" key="1">
    <source>
        <dbReference type="ARBA" id="ARBA00006817"/>
    </source>
</evidence>
<dbReference type="STRING" id="388408.LAX5112_04392"/>
<dbReference type="RefSeq" id="WP_055673609.1">
    <property type="nucleotide sequence ID" value="NZ_CXWD01000023.1"/>
</dbReference>
<evidence type="ECO:0000259" key="2">
    <source>
        <dbReference type="Pfam" id="PF08327"/>
    </source>
</evidence>